<evidence type="ECO:0000259" key="1">
    <source>
        <dbReference type="SMART" id="SM00932"/>
    </source>
</evidence>
<dbReference type="AlphaFoldDB" id="A0A382D3I0"/>
<dbReference type="SUPFAM" id="SSF110836">
    <property type="entry name" value="Hypothetical protein SAV1430"/>
    <property type="match status" value="1"/>
</dbReference>
<gene>
    <name evidence="2" type="ORF">METZ01_LOCUS185125</name>
</gene>
<evidence type="ECO:0000313" key="2">
    <source>
        <dbReference type="EMBL" id="SVB32271.1"/>
    </source>
</evidence>
<dbReference type="SMART" id="SM00932">
    <property type="entry name" value="Nfu_N"/>
    <property type="match status" value="1"/>
</dbReference>
<feature type="domain" description="Scaffold protein Nfu/NifU N-terminal" evidence="1">
    <location>
        <begin position="5"/>
        <end position="89"/>
    </location>
</feature>
<protein>
    <recommendedName>
        <fullName evidence="1">Scaffold protein Nfu/NifU N-terminal domain-containing protein</fullName>
    </recommendedName>
</protein>
<dbReference type="EMBL" id="UINC01037174">
    <property type="protein sequence ID" value="SVB32271.1"/>
    <property type="molecule type" value="Genomic_DNA"/>
</dbReference>
<sequence length="92" mass="10249">MPVSVTVDTTPNENALKFSVNKKLLDSGYKTFNNLEEAKDYPVAKKIFENAGVVSVFLMVQGEAGFISVTKKNEANWNDLREKIILDIKAVL</sequence>
<dbReference type="Gene3D" id="3.30.1370.70">
    <property type="entry name" value="Scaffold protein Nfu/NifU, N-terminal domain"/>
    <property type="match status" value="1"/>
</dbReference>
<reference evidence="2" key="1">
    <citation type="submission" date="2018-05" db="EMBL/GenBank/DDBJ databases">
        <authorList>
            <person name="Lanie J.A."/>
            <person name="Ng W.-L."/>
            <person name="Kazmierczak K.M."/>
            <person name="Andrzejewski T.M."/>
            <person name="Davidsen T.M."/>
            <person name="Wayne K.J."/>
            <person name="Tettelin H."/>
            <person name="Glass J.I."/>
            <person name="Rusch D."/>
            <person name="Podicherti R."/>
            <person name="Tsui H.-C.T."/>
            <person name="Winkler M.E."/>
        </authorList>
    </citation>
    <scope>NUCLEOTIDE SEQUENCE</scope>
</reference>
<accession>A0A382D3I0</accession>
<dbReference type="InterPro" id="IPR036498">
    <property type="entry name" value="Nfu/NifU_N_sf"/>
</dbReference>
<dbReference type="InterPro" id="IPR014824">
    <property type="entry name" value="Nfu/NifU_N"/>
</dbReference>
<name>A0A382D3I0_9ZZZZ</name>
<proteinExistence type="predicted"/>
<dbReference type="Pfam" id="PF08712">
    <property type="entry name" value="Nfu_N"/>
    <property type="match status" value="1"/>
</dbReference>
<organism evidence="2">
    <name type="scientific">marine metagenome</name>
    <dbReference type="NCBI Taxonomy" id="408172"/>
    <lineage>
        <taxon>unclassified sequences</taxon>
        <taxon>metagenomes</taxon>
        <taxon>ecological metagenomes</taxon>
    </lineage>
</organism>